<protein>
    <recommendedName>
        <fullName evidence="8">Zn(2)-C6 fungal-type domain-containing protein</fullName>
    </recommendedName>
</protein>
<dbReference type="PROSITE" id="PS00463">
    <property type="entry name" value="ZN2_CY6_FUNGAL_1"/>
    <property type="match status" value="1"/>
</dbReference>
<feature type="compositionally biased region" description="Low complexity" evidence="7">
    <location>
        <begin position="69"/>
        <end position="78"/>
    </location>
</feature>
<dbReference type="GO" id="GO:0006351">
    <property type="term" value="P:DNA-templated transcription"/>
    <property type="evidence" value="ECO:0007669"/>
    <property type="project" value="InterPro"/>
</dbReference>
<reference evidence="10" key="1">
    <citation type="journal article" date="2016" name="Genome Announc.">
        <title>Draft genome sequences of fungus Aspergillus calidoustus.</title>
        <authorList>
            <person name="Horn F."/>
            <person name="Linde J."/>
            <person name="Mattern D.J."/>
            <person name="Walther G."/>
            <person name="Guthke R."/>
            <person name="Scherlach K."/>
            <person name="Martin K."/>
            <person name="Brakhage A.A."/>
            <person name="Petzke L."/>
            <person name="Valiante V."/>
        </authorList>
    </citation>
    <scope>NUCLEOTIDE SEQUENCE [LARGE SCALE GENOMIC DNA]</scope>
    <source>
        <strain evidence="10">SF006504</strain>
    </source>
</reference>
<sequence length="556" mass="63710">MRPASSCTQCRSRKKRCIVPQLGRSCSLCTRKNWKCDLLNTATSFDGHGPARVGLPARPPPSQEVVQLPQPQTTPTTPARSPNLPPPAICNELVDIYFDLIDEKQIIMFHRNTFITAQRAGQVPDFLVLGMIAAVARFSNNSFFDGIHPWDRGKPWLKAAIQAFYARSELIDLASLQGSILLSHVAYVEGDSAQEALLASQAIRMVQMLRLPENLSPDPIQREIEIRAFWEIWMIEHWDSGRTQIPRQLTVSPNFKRPLEEEVFRNMDASDPPERYSEANIEASGLRQCGLWSSMLAMSEIHLQVMRFNDEIVQNLLSPVNTRLRVREIAKMLDGWLHGLPSHLQDTPENRHRYASRGLGREFAVHWLVYHHQSQLLYYQFLNQNVELPEGCPDHEASMYADRCRMHAAALSQVMWDTHSVPGMECLWSPVNGHLLVVASSILLYTLLFDTDDKSIARARTLLEQNFIILLQFRKYWSYVELSMTRLRAFHRACQMNSTKENFSIDQWMIDFLNRYDAQISDRYSDDIRPPPSDAQIAGGNAPSVDLWLQLSEVRR</sequence>
<evidence type="ECO:0000256" key="7">
    <source>
        <dbReference type="SAM" id="MobiDB-lite"/>
    </source>
</evidence>
<evidence type="ECO:0000313" key="9">
    <source>
        <dbReference type="EMBL" id="CEL11596.1"/>
    </source>
</evidence>
<dbReference type="InterPro" id="IPR036864">
    <property type="entry name" value="Zn2-C6_fun-type_DNA-bd_sf"/>
</dbReference>
<dbReference type="CDD" id="cd12148">
    <property type="entry name" value="fungal_TF_MHR"/>
    <property type="match status" value="1"/>
</dbReference>
<keyword evidence="4" id="KW-0238">DNA-binding</keyword>
<dbReference type="GO" id="GO:0003677">
    <property type="term" value="F:DNA binding"/>
    <property type="evidence" value="ECO:0007669"/>
    <property type="project" value="UniProtKB-KW"/>
</dbReference>
<proteinExistence type="predicted"/>
<dbReference type="InterPro" id="IPR007219">
    <property type="entry name" value="XnlR_reg_dom"/>
</dbReference>
<keyword evidence="10" id="KW-1185">Reference proteome</keyword>
<accession>A0A0U5CK88</accession>
<dbReference type="SUPFAM" id="SSF57701">
    <property type="entry name" value="Zn2/Cys6 DNA-binding domain"/>
    <property type="match status" value="1"/>
</dbReference>
<evidence type="ECO:0000313" key="10">
    <source>
        <dbReference type="Proteomes" id="UP000054771"/>
    </source>
</evidence>
<dbReference type="PANTHER" id="PTHR47338">
    <property type="entry name" value="ZN(II)2CYS6 TRANSCRIPTION FACTOR (EUROFUNG)-RELATED"/>
    <property type="match status" value="1"/>
</dbReference>
<dbReference type="CDD" id="cd00067">
    <property type="entry name" value="GAL4"/>
    <property type="match status" value="1"/>
</dbReference>
<dbReference type="GO" id="GO:0005634">
    <property type="term" value="C:nucleus"/>
    <property type="evidence" value="ECO:0007669"/>
    <property type="project" value="UniProtKB-SubCell"/>
</dbReference>
<dbReference type="AlphaFoldDB" id="A0A0U5CK88"/>
<evidence type="ECO:0000256" key="1">
    <source>
        <dbReference type="ARBA" id="ARBA00004123"/>
    </source>
</evidence>
<dbReference type="Proteomes" id="UP000054771">
    <property type="component" value="Unassembled WGS sequence"/>
</dbReference>
<evidence type="ECO:0000259" key="8">
    <source>
        <dbReference type="PROSITE" id="PS00463"/>
    </source>
</evidence>
<evidence type="ECO:0000256" key="5">
    <source>
        <dbReference type="ARBA" id="ARBA00023163"/>
    </source>
</evidence>
<dbReference type="OMA" id="PAICNEL"/>
<dbReference type="InterPro" id="IPR050815">
    <property type="entry name" value="TF_fung"/>
</dbReference>
<keyword evidence="6" id="KW-0539">Nucleus</keyword>
<keyword evidence="3" id="KW-0805">Transcription regulation</keyword>
<evidence type="ECO:0000256" key="2">
    <source>
        <dbReference type="ARBA" id="ARBA00022723"/>
    </source>
</evidence>
<dbReference type="PANTHER" id="PTHR47338:SF16">
    <property type="entry name" value="TRANSCRIPTION FACTOR, PUTATIVE (AFU_ORTHOLOGUE AFUA_2G09360)-RELATED"/>
    <property type="match status" value="1"/>
</dbReference>
<dbReference type="EMBL" id="CDMC01000028">
    <property type="protein sequence ID" value="CEL11596.1"/>
    <property type="molecule type" value="Genomic_DNA"/>
</dbReference>
<gene>
    <name evidence="9" type="ORF">ASPCAL14697</name>
</gene>
<evidence type="ECO:0000256" key="6">
    <source>
        <dbReference type="ARBA" id="ARBA00023242"/>
    </source>
</evidence>
<feature type="domain" description="Zn(2)-C6 fungal-type" evidence="8">
    <location>
        <begin position="6"/>
        <end position="36"/>
    </location>
</feature>
<comment type="subcellular location">
    <subcellularLocation>
        <location evidence="1">Nucleus</location>
    </subcellularLocation>
</comment>
<organism evidence="9 10">
    <name type="scientific">Aspergillus calidoustus</name>
    <dbReference type="NCBI Taxonomy" id="454130"/>
    <lineage>
        <taxon>Eukaryota</taxon>
        <taxon>Fungi</taxon>
        <taxon>Dikarya</taxon>
        <taxon>Ascomycota</taxon>
        <taxon>Pezizomycotina</taxon>
        <taxon>Eurotiomycetes</taxon>
        <taxon>Eurotiomycetidae</taxon>
        <taxon>Eurotiales</taxon>
        <taxon>Aspergillaceae</taxon>
        <taxon>Aspergillus</taxon>
        <taxon>Aspergillus subgen. Nidulantes</taxon>
    </lineage>
</organism>
<evidence type="ECO:0000256" key="3">
    <source>
        <dbReference type="ARBA" id="ARBA00023015"/>
    </source>
</evidence>
<dbReference type="GO" id="GO:0000981">
    <property type="term" value="F:DNA-binding transcription factor activity, RNA polymerase II-specific"/>
    <property type="evidence" value="ECO:0007669"/>
    <property type="project" value="InterPro"/>
</dbReference>
<dbReference type="GO" id="GO:0008270">
    <property type="term" value="F:zinc ion binding"/>
    <property type="evidence" value="ECO:0007669"/>
    <property type="project" value="InterPro"/>
</dbReference>
<keyword evidence="5" id="KW-0804">Transcription</keyword>
<dbReference type="OrthoDB" id="1924787at2759"/>
<feature type="region of interest" description="Disordered" evidence="7">
    <location>
        <begin position="49"/>
        <end position="85"/>
    </location>
</feature>
<dbReference type="InterPro" id="IPR001138">
    <property type="entry name" value="Zn2Cys6_DnaBD"/>
</dbReference>
<name>A0A0U5CK88_ASPCI</name>
<evidence type="ECO:0000256" key="4">
    <source>
        <dbReference type="ARBA" id="ARBA00023125"/>
    </source>
</evidence>
<dbReference type="Pfam" id="PF04082">
    <property type="entry name" value="Fungal_trans"/>
    <property type="match status" value="1"/>
</dbReference>
<keyword evidence="2" id="KW-0479">Metal-binding</keyword>